<protein>
    <submittedName>
        <fullName evidence="1">Uncharacterized protein</fullName>
    </submittedName>
</protein>
<sequence>MLRVNARGPIARKVISKYRNELRQKVVSLNAIKQGKTIAEEMLQGAKLPDEFEGYDPLHAVYVYGQNQLSIFAELFLTGFKEIEKLGLAMVDAEDEFQPSYPPMSPVTNSYFFLWQMCDLSTQGAKKESMASIVIDFLKHIGDFPLSIIQVFEAMEASRNGIYLHQGFDEKTKRVLLKELITGQQHSVHVASGYQGEEDEVWICRLLSSPFNHLSLDYSVAVTTPYVHKVLPTSPLSKWLQYNEYMQSTMPKSGIGDPIKAYEHIMKYGLHQYYWLEIIFEAYSNYDEQAIYIYGSPAYPQSFPHFCEEKAKAYNLV</sequence>
<organism evidence="1 2">
    <name type="scientific">Parashewanella curva</name>
    <dbReference type="NCBI Taxonomy" id="2338552"/>
    <lineage>
        <taxon>Bacteria</taxon>
        <taxon>Pseudomonadati</taxon>
        <taxon>Pseudomonadota</taxon>
        <taxon>Gammaproteobacteria</taxon>
        <taxon>Alteromonadales</taxon>
        <taxon>Shewanellaceae</taxon>
        <taxon>Parashewanella</taxon>
    </lineage>
</organism>
<dbReference type="EMBL" id="QZEI01000022">
    <property type="protein sequence ID" value="RLV60022.1"/>
    <property type="molecule type" value="Genomic_DNA"/>
</dbReference>
<evidence type="ECO:0000313" key="2">
    <source>
        <dbReference type="Proteomes" id="UP000281474"/>
    </source>
</evidence>
<accession>A0A3L8Q0V4</accession>
<evidence type="ECO:0000313" key="1">
    <source>
        <dbReference type="EMBL" id="RLV60022.1"/>
    </source>
</evidence>
<keyword evidence="2" id="KW-1185">Reference proteome</keyword>
<gene>
    <name evidence="1" type="ORF">D5018_08890</name>
</gene>
<name>A0A3L8Q0V4_9GAMM</name>
<comment type="caution">
    <text evidence="1">The sequence shown here is derived from an EMBL/GenBank/DDBJ whole genome shotgun (WGS) entry which is preliminary data.</text>
</comment>
<dbReference type="AlphaFoldDB" id="A0A3L8Q0V4"/>
<dbReference type="RefSeq" id="WP_121838657.1">
    <property type="nucleotide sequence ID" value="NZ_ML014771.1"/>
</dbReference>
<dbReference type="OrthoDB" id="7069097at2"/>
<reference evidence="1 2" key="1">
    <citation type="submission" date="2018-09" db="EMBL/GenBank/DDBJ databases">
        <title>Phylogeny of the Shewanellaceae, and recommendation for two new genera, Pseudoshewanella and Parashewanella.</title>
        <authorList>
            <person name="Wang G."/>
        </authorList>
    </citation>
    <scope>NUCLEOTIDE SEQUENCE [LARGE SCALE GENOMIC DNA]</scope>
    <source>
        <strain evidence="1 2">C51</strain>
    </source>
</reference>
<proteinExistence type="predicted"/>
<dbReference type="Proteomes" id="UP000281474">
    <property type="component" value="Unassembled WGS sequence"/>
</dbReference>